<feature type="domain" description="DUF1736" evidence="18">
    <location>
        <begin position="272"/>
        <end position="343"/>
    </location>
</feature>
<evidence type="ECO:0000256" key="4">
    <source>
        <dbReference type="ARBA" id="ARBA00004922"/>
    </source>
</evidence>
<accession>A0A6P3XY01</accession>
<sequence>MRNKPTTYLPAVSPSLSSWIIVILSLCFVNSYDGDFVFDDAEAIVKNNDVRDTPLWEIFKNDFWGTKLSHNQSHKSYRPFTTLSFRLHFWLRQDLVSLDYHVVNIVLHSVVCLLTFLVYNVFLGPEGQNVSFYAAALFAVHPIHTEAVSGIVGRAELLCTLFTWLSVLLYNHAIYARNSLRKWTAMLGCAVCVTVAMLCKETGITAIGICAMYDIVIANKIYPIDVINFLLCKSSGKYWNDLVKHRATVLRLAALLLIAIMLLSLRLGVMGFSTPTFLPVDNPASFMDNMLLRILNYNYIYCLNTWLLICPVWLCFDWSMGCVPLITGYDHRIFTIVIFWMVFGAMIAYTFIPRKDKSARYITMGLTILIIPFLPASNIFFSVGFVLAERILYIPSAGYCLLVVIGLQRFAAQFSLPKAPLLAYAMLIVLLFARSWVRSNQWRNEKLLFQSALNVCPLNAKVHYNIAKNAADAGNIVLAKLEYQEALRLNPKYVQAMNNLGNLLKDNGQLPEAVNLFKEAIILQRDFATVWMNLGIVQSALKQYEESEASYFTALQYQPIYPACYYNLGVLYLERKQYDKALKAWVKAAKQKPTHKQVWTNMILLLDDLDMTEKALKTANEALKFIPNHASVYFNIANILGKKGRFEEAEIQFKLAMSKNPTDPMIYANLGVLYHRWNKLNAAEEMYKKALQLKTDLHSARDNLQKLYSLKASIK</sequence>
<keyword evidence="7" id="KW-0808">Transferase</keyword>
<dbReference type="UniPathway" id="UPA00378"/>
<dbReference type="SUPFAM" id="SSF48452">
    <property type="entry name" value="TPR-like"/>
    <property type="match status" value="1"/>
</dbReference>
<feature type="repeat" description="TPR" evidence="16">
    <location>
        <begin position="562"/>
        <end position="595"/>
    </location>
</feature>
<dbReference type="OrthoDB" id="19588at2759"/>
<evidence type="ECO:0000256" key="7">
    <source>
        <dbReference type="ARBA" id="ARBA00022679"/>
    </source>
</evidence>
<feature type="transmembrane region" description="Helical" evidence="17">
    <location>
        <begin position="358"/>
        <end position="380"/>
    </location>
</feature>
<evidence type="ECO:0000256" key="12">
    <source>
        <dbReference type="ARBA" id="ARBA00022989"/>
    </source>
</evidence>
<feature type="transmembrane region" description="Helical" evidence="17">
    <location>
        <begin position="333"/>
        <end position="352"/>
    </location>
</feature>
<gene>
    <name evidence="20" type="primary">LOC106748692</name>
</gene>
<keyword evidence="13 17" id="KW-0472">Membrane</keyword>
<dbReference type="GO" id="GO:0030968">
    <property type="term" value="P:endoplasmic reticulum unfolded protein response"/>
    <property type="evidence" value="ECO:0007669"/>
    <property type="project" value="TreeGrafter"/>
</dbReference>
<dbReference type="CTD" id="84899"/>
<proteinExistence type="inferred from homology"/>
<dbReference type="Pfam" id="PF00515">
    <property type="entry name" value="TPR_1"/>
    <property type="match status" value="1"/>
</dbReference>
<dbReference type="GO" id="GO:0004169">
    <property type="term" value="F:dolichyl-phosphate-mannose-protein mannosyltransferase activity"/>
    <property type="evidence" value="ECO:0007669"/>
    <property type="project" value="UniProtKB-EC"/>
</dbReference>
<dbReference type="InterPro" id="IPR019734">
    <property type="entry name" value="TPR_rpt"/>
</dbReference>
<feature type="transmembrane region" description="Helical" evidence="17">
    <location>
        <begin position="392"/>
        <end position="412"/>
    </location>
</feature>
<comment type="pathway">
    <text evidence="4">Protein modification; protein glycosylation.</text>
</comment>
<keyword evidence="9" id="KW-0677">Repeat</keyword>
<evidence type="ECO:0000256" key="9">
    <source>
        <dbReference type="ARBA" id="ARBA00022737"/>
    </source>
</evidence>
<dbReference type="InterPro" id="IPR052346">
    <property type="entry name" value="O-mannosyl-transferase_TMTC"/>
</dbReference>
<evidence type="ECO:0000256" key="17">
    <source>
        <dbReference type="SAM" id="Phobius"/>
    </source>
</evidence>
<dbReference type="Pfam" id="PF13181">
    <property type="entry name" value="TPR_8"/>
    <property type="match status" value="3"/>
</dbReference>
<dbReference type="Pfam" id="PF08409">
    <property type="entry name" value="TMTC_DUF1736"/>
    <property type="match status" value="1"/>
</dbReference>
<dbReference type="AlphaFoldDB" id="A0A6P3XY01"/>
<keyword evidence="10 16" id="KW-0802">TPR repeat</keyword>
<dbReference type="GO" id="GO:0005783">
    <property type="term" value="C:endoplasmic reticulum"/>
    <property type="evidence" value="ECO:0007669"/>
    <property type="project" value="UniProtKB-SubCell"/>
</dbReference>
<evidence type="ECO:0000256" key="2">
    <source>
        <dbReference type="ARBA" id="ARBA00004141"/>
    </source>
</evidence>
<name>A0A6P3XY01_DINQU</name>
<feature type="transmembrane region" description="Helical" evidence="17">
    <location>
        <begin position="298"/>
        <end position="321"/>
    </location>
</feature>
<dbReference type="RefSeq" id="XP_014482972.1">
    <property type="nucleotide sequence ID" value="XM_014627486.1"/>
</dbReference>
<evidence type="ECO:0000256" key="10">
    <source>
        <dbReference type="ARBA" id="ARBA00022803"/>
    </source>
</evidence>
<dbReference type="SMART" id="SM00028">
    <property type="entry name" value="TPR"/>
    <property type="match status" value="7"/>
</dbReference>
<keyword evidence="19" id="KW-1185">Reference proteome</keyword>
<dbReference type="InterPro" id="IPR013618">
    <property type="entry name" value="TMTC_DUF1736"/>
</dbReference>
<evidence type="ECO:0000256" key="11">
    <source>
        <dbReference type="ARBA" id="ARBA00022824"/>
    </source>
</evidence>
<evidence type="ECO:0000256" key="14">
    <source>
        <dbReference type="ARBA" id="ARBA00045085"/>
    </source>
</evidence>
<dbReference type="Pfam" id="PF13431">
    <property type="entry name" value="TPR_17"/>
    <property type="match status" value="1"/>
</dbReference>
<feature type="repeat" description="TPR" evidence="16">
    <location>
        <begin position="494"/>
        <end position="527"/>
    </location>
</feature>
<feature type="transmembrane region" description="Helical" evidence="17">
    <location>
        <begin position="130"/>
        <end position="145"/>
    </location>
</feature>
<keyword evidence="8 17" id="KW-0812">Transmembrane</keyword>
<evidence type="ECO:0000256" key="3">
    <source>
        <dbReference type="ARBA" id="ARBA00004240"/>
    </source>
</evidence>
<dbReference type="InterPro" id="IPR011990">
    <property type="entry name" value="TPR-like_helical_dom_sf"/>
</dbReference>
<dbReference type="PANTHER" id="PTHR44227">
    <property type="match status" value="1"/>
</dbReference>
<evidence type="ECO:0000256" key="6">
    <source>
        <dbReference type="ARBA" id="ARBA00012839"/>
    </source>
</evidence>
<dbReference type="KEGG" id="dqu:106748692"/>
<feature type="repeat" description="TPR" evidence="16">
    <location>
        <begin position="664"/>
        <end position="697"/>
    </location>
</feature>
<evidence type="ECO:0000313" key="19">
    <source>
        <dbReference type="Proteomes" id="UP000515204"/>
    </source>
</evidence>
<feature type="transmembrane region" description="Helical" evidence="17">
    <location>
        <begin position="418"/>
        <end position="437"/>
    </location>
</feature>
<comment type="similarity">
    <text evidence="5">Belongs to the TMTC family.</text>
</comment>
<evidence type="ECO:0000256" key="16">
    <source>
        <dbReference type="PROSITE-ProRule" id="PRU00339"/>
    </source>
</evidence>
<dbReference type="EC" id="2.4.1.109" evidence="6"/>
<dbReference type="GeneID" id="106748692"/>
<evidence type="ECO:0000256" key="15">
    <source>
        <dbReference type="ARBA" id="ARBA00045102"/>
    </source>
</evidence>
<comment type="subcellular location">
    <subcellularLocation>
        <location evidence="3">Endoplasmic reticulum</location>
    </subcellularLocation>
    <subcellularLocation>
        <location evidence="2">Membrane</location>
        <topology evidence="2">Multi-pass membrane protein</topology>
    </subcellularLocation>
</comment>
<feature type="transmembrane region" description="Helical" evidence="17">
    <location>
        <begin position="252"/>
        <end position="278"/>
    </location>
</feature>
<evidence type="ECO:0000256" key="5">
    <source>
        <dbReference type="ARBA" id="ARBA00007882"/>
    </source>
</evidence>
<keyword evidence="12 17" id="KW-1133">Transmembrane helix</keyword>
<evidence type="ECO:0000259" key="18">
    <source>
        <dbReference type="Pfam" id="PF08409"/>
    </source>
</evidence>
<evidence type="ECO:0000313" key="20">
    <source>
        <dbReference type="RefSeq" id="XP_014482972.1"/>
    </source>
</evidence>
<evidence type="ECO:0000256" key="13">
    <source>
        <dbReference type="ARBA" id="ARBA00023136"/>
    </source>
</evidence>
<dbReference type="PANTHER" id="PTHR44227:SF3">
    <property type="entry name" value="PROTEIN O-MANNOSYL-TRANSFERASE TMTC4"/>
    <property type="match status" value="1"/>
</dbReference>
<dbReference type="GO" id="GO:0016020">
    <property type="term" value="C:membrane"/>
    <property type="evidence" value="ECO:0007669"/>
    <property type="project" value="UniProtKB-SubCell"/>
</dbReference>
<feature type="transmembrane region" description="Helical" evidence="17">
    <location>
        <begin position="151"/>
        <end position="170"/>
    </location>
</feature>
<comment type="catalytic activity">
    <reaction evidence="14">
        <text>a di-trans,poly-cis-dolichyl beta-D-mannosyl phosphate + L-threonyl-[protein] = 3-O-(alpha-D-mannosyl)-L-threonyl-[protein] + a di-trans,poly-cis-dolichyl phosphate + H(+)</text>
        <dbReference type="Rhea" id="RHEA:53396"/>
        <dbReference type="Rhea" id="RHEA-COMP:11060"/>
        <dbReference type="Rhea" id="RHEA-COMP:13547"/>
        <dbReference type="Rhea" id="RHEA-COMP:19498"/>
        <dbReference type="Rhea" id="RHEA-COMP:19501"/>
        <dbReference type="ChEBI" id="CHEBI:15378"/>
        <dbReference type="ChEBI" id="CHEBI:30013"/>
        <dbReference type="ChEBI" id="CHEBI:57683"/>
        <dbReference type="ChEBI" id="CHEBI:58211"/>
        <dbReference type="ChEBI" id="CHEBI:137323"/>
        <dbReference type="EC" id="2.4.1.109"/>
    </reaction>
</comment>
<feature type="transmembrane region" description="Helical" evidence="17">
    <location>
        <begin position="12"/>
        <end position="32"/>
    </location>
</feature>
<dbReference type="PROSITE" id="PS50005">
    <property type="entry name" value="TPR"/>
    <property type="match status" value="5"/>
</dbReference>
<protein>
    <recommendedName>
        <fullName evidence="6">dolichyl-phosphate-mannose--protein mannosyltransferase</fullName>
        <ecNumber evidence="6">2.4.1.109</ecNumber>
    </recommendedName>
</protein>
<feature type="transmembrane region" description="Helical" evidence="17">
    <location>
        <begin position="100"/>
        <end position="123"/>
    </location>
</feature>
<evidence type="ECO:0000256" key="8">
    <source>
        <dbReference type="ARBA" id="ARBA00022692"/>
    </source>
</evidence>
<dbReference type="Gene3D" id="1.25.40.10">
    <property type="entry name" value="Tetratricopeptide repeat domain"/>
    <property type="match status" value="1"/>
</dbReference>
<comment type="catalytic activity">
    <reaction evidence="15">
        <text>a di-trans,poly-cis-dolichyl beta-D-mannosyl phosphate + L-seryl-[protein] = 3-O-(alpha-D-mannosyl)-L-seryl-[protein] + a di-trans,poly-cis-dolichyl phosphate + H(+)</text>
        <dbReference type="Rhea" id="RHEA:17377"/>
        <dbReference type="Rhea" id="RHEA-COMP:9863"/>
        <dbReference type="Rhea" id="RHEA-COMP:13546"/>
        <dbReference type="Rhea" id="RHEA-COMP:19498"/>
        <dbReference type="Rhea" id="RHEA-COMP:19501"/>
        <dbReference type="ChEBI" id="CHEBI:15378"/>
        <dbReference type="ChEBI" id="CHEBI:29999"/>
        <dbReference type="ChEBI" id="CHEBI:57683"/>
        <dbReference type="ChEBI" id="CHEBI:58211"/>
        <dbReference type="ChEBI" id="CHEBI:137321"/>
        <dbReference type="EC" id="2.4.1.109"/>
    </reaction>
</comment>
<evidence type="ECO:0000256" key="1">
    <source>
        <dbReference type="ARBA" id="ARBA00003582"/>
    </source>
</evidence>
<feature type="repeat" description="TPR" evidence="16">
    <location>
        <begin position="528"/>
        <end position="561"/>
    </location>
</feature>
<organism evidence="19 20">
    <name type="scientific">Dinoponera quadriceps</name>
    <name type="common">South American ant</name>
    <dbReference type="NCBI Taxonomy" id="609295"/>
    <lineage>
        <taxon>Eukaryota</taxon>
        <taxon>Metazoa</taxon>
        <taxon>Ecdysozoa</taxon>
        <taxon>Arthropoda</taxon>
        <taxon>Hexapoda</taxon>
        <taxon>Insecta</taxon>
        <taxon>Pterygota</taxon>
        <taxon>Neoptera</taxon>
        <taxon>Endopterygota</taxon>
        <taxon>Hymenoptera</taxon>
        <taxon>Apocrita</taxon>
        <taxon>Aculeata</taxon>
        <taxon>Formicoidea</taxon>
        <taxon>Formicidae</taxon>
        <taxon>Ponerinae</taxon>
        <taxon>Ponerini</taxon>
        <taxon>Dinoponera</taxon>
    </lineage>
</organism>
<comment type="function">
    <text evidence="1">Transfers mannosyl residues to the hydroxyl group of serine or threonine residues.</text>
</comment>
<feature type="repeat" description="TPR" evidence="16">
    <location>
        <begin position="630"/>
        <end position="663"/>
    </location>
</feature>
<dbReference type="Proteomes" id="UP000515204">
    <property type="component" value="Unplaced"/>
</dbReference>
<reference evidence="20" key="1">
    <citation type="submission" date="2025-08" db="UniProtKB">
        <authorList>
            <consortium name="RefSeq"/>
        </authorList>
    </citation>
    <scope>IDENTIFICATION</scope>
</reference>
<keyword evidence="11" id="KW-0256">Endoplasmic reticulum</keyword>